<keyword evidence="3" id="KW-0677">Repeat</keyword>
<evidence type="ECO:0000256" key="6">
    <source>
        <dbReference type="ARBA" id="ARBA00023242"/>
    </source>
</evidence>
<feature type="region of interest" description="Disordered" evidence="8">
    <location>
        <begin position="1"/>
        <end position="67"/>
    </location>
</feature>
<feature type="compositionally biased region" description="Basic and acidic residues" evidence="8">
    <location>
        <begin position="34"/>
        <end position="46"/>
    </location>
</feature>
<dbReference type="Gene3D" id="3.30.160.60">
    <property type="entry name" value="Classic Zinc Finger"/>
    <property type="match status" value="2"/>
</dbReference>
<evidence type="ECO:0000256" key="5">
    <source>
        <dbReference type="ARBA" id="ARBA00022833"/>
    </source>
</evidence>
<dbReference type="InterPro" id="IPR013087">
    <property type="entry name" value="Znf_C2H2_type"/>
</dbReference>
<dbReference type="PROSITE" id="PS00028">
    <property type="entry name" value="ZINC_FINGER_C2H2_1"/>
    <property type="match status" value="1"/>
</dbReference>
<feature type="compositionally biased region" description="Acidic residues" evidence="8">
    <location>
        <begin position="316"/>
        <end position="330"/>
    </location>
</feature>
<reference evidence="10 11" key="1">
    <citation type="submission" date="2018-05" db="EMBL/GenBank/DDBJ databases">
        <title>Draft genome sequence of Scytalidium lignicola DSM 105466, a ubiquitous saprotrophic fungus.</title>
        <authorList>
            <person name="Buettner E."/>
            <person name="Gebauer A.M."/>
            <person name="Hofrichter M."/>
            <person name="Liers C."/>
            <person name="Kellner H."/>
        </authorList>
    </citation>
    <scope>NUCLEOTIDE SEQUENCE [LARGE SCALE GENOMIC DNA]</scope>
    <source>
        <strain evidence="10 11">DSM 105466</strain>
    </source>
</reference>
<feature type="compositionally biased region" description="Polar residues" evidence="8">
    <location>
        <begin position="122"/>
        <end position="137"/>
    </location>
</feature>
<evidence type="ECO:0000256" key="1">
    <source>
        <dbReference type="ARBA" id="ARBA00004123"/>
    </source>
</evidence>
<dbReference type="GO" id="GO:0000785">
    <property type="term" value="C:chromatin"/>
    <property type="evidence" value="ECO:0007669"/>
    <property type="project" value="TreeGrafter"/>
</dbReference>
<dbReference type="GO" id="GO:0006351">
    <property type="term" value="P:DNA-templated transcription"/>
    <property type="evidence" value="ECO:0007669"/>
    <property type="project" value="InterPro"/>
</dbReference>
<name>A0A3E2HEE2_SCYLI</name>
<dbReference type="PANTHER" id="PTHR40626">
    <property type="entry name" value="MIP31509P"/>
    <property type="match status" value="1"/>
</dbReference>
<feature type="compositionally biased region" description="Low complexity" evidence="8">
    <location>
        <begin position="47"/>
        <end position="62"/>
    </location>
</feature>
<evidence type="ECO:0000256" key="8">
    <source>
        <dbReference type="SAM" id="MobiDB-lite"/>
    </source>
</evidence>
<gene>
    <name evidence="10" type="ORF">B7463_g4847</name>
</gene>
<accession>A0A3E2HEE2</accession>
<organism evidence="10 11">
    <name type="scientific">Scytalidium lignicola</name>
    <name type="common">Hyphomycete</name>
    <dbReference type="NCBI Taxonomy" id="5539"/>
    <lineage>
        <taxon>Eukaryota</taxon>
        <taxon>Fungi</taxon>
        <taxon>Dikarya</taxon>
        <taxon>Ascomycota</taxon>
        <taxon>Pezizomycotina</taxon>
        <taxon>Leotiomycetes</taxon>
        <taxon>Leotiomycetes incertae sedis</taxon>
        <taxon>Scytalidium</taxon>
    </lineage>
</organism>
<evidence type="ECO:0000313" key="11">
    <source>
        <dbReference type="Proteomes" id="UP000258309"/>
    </source>
</evidence>
<dbReference type="FunFam" id="3.30.160.60:FF:000446">
    <property type="entry name" value="Zinc finger protein"/>
    <property type="match status" value="1"/>
</dbReference>
<dbReference type="PROSITE" id="PS50157">
    <property type="entry name" value="ZINC_FINGER_C2H2_2"/>
    <property type="match status" value="2"/>
</dbReference>
<dbReference type="InterPro" id="IPR036236">
    <property type="entry name" value="Znf_C2H2_sf"/>
</dbReference>
<dbReference type="EMBL" id="NCSJ02000074">
    <property type="protein sequence ID" value="RFU31523.1"/>
    <property type="molecule type" value="Genomic_DNA"/>
</dbReference>
<keyword evidence="11" id="KW-1185">Reference proteome</keyword>
<dbReference type="OrthoDB" id="1405595at2759"/>
<keyword evidence="4 7" id="KW-0863">Zinc-finger</keyword>
<dbReference type="AlphaFoldDB" id="A0A3E2HEE2"/>
<dbReference type="Pfam" id="PF00096">
    <property type="entry name" value="zf-C2H2"/>
    <property type="match status" value="2"/>
</dbReference>
<dbReference type="Proteomes" id="UP000258309">
    <property type="component" value="Unassembled WGS sequence"/>
</dbReference>
<feature type="compositionally biased region" description="Low complexity" evidence="8">
    <location>
        <begin position="1"/>
        <end position="21"/>
    </location>
</feature>
<dbReference type="PANTHER" id="PTHR40626:SF35">
    <property type="entry name" value="FINGER DOMAIN PROTEIN, PUTATIVE-RELATED"/>
    <property type="match status" value="1"/>
</dbReference>
<comment type="caution">
    <text evidence="10">The sequence shown here is derived from an EMBL/GenBank/DDBJ whole genome shotgun (WGS) entry which is preliminary data.</text>
</comment>
<feature type="domain" description="C2H2-type" evidence="9">
    <location>
        <begin position="63"/>
        <end position="85"/>
    </location>
</feature>
<dbReference type="GO" id="GO:0008270">
    <property type="term" value="F:zinc ion binding"/>
    <property type="evidence" value="ECO:0007669"/>
    <property type="project" value="UniProtKB-KW"/>
</dbReference>
<evidence type="ECO:0000256" key="4">
    <source>
        <dbReference type="ARBA" id="ARBA00022771"/>
    </source>
</evidence>
<dbReference type="GO" id="GO:0000981">
    <property type="term" value="F:DNA-binding transcription factor activity, RNA polymerase II-specific"/>
    <property type="evidence" value="ECO:0007669"/>
    <property type="project" value="InterPro"/>
</dbReference>
<dbReference type="GO" id="GO:0000978">
    <property type="term" value="F:RNA polymerase II cis-regulatory region sequence-specific DNA binding"/>
    <property type="evidence" value="ECO:0007669"/>
    <property type="project" value="InterPro"/>
</dbReference>
<dbReference type="SMART" id="SM00355">
    <property type="entry name" value="ZnF_C2H2"/>
    <property type="match status" value="2"/>
</dbReference>
<evidence type="ECO:0000256" key="2">
    <source>
        <dbReference type="ARBA" id="ARBA00022723"/>
    </source>
</evidence>
<sequence length="708" mass="78474">PTSTNPATGAAGAGDVTDAPARPGLNTSNRRHPAHEAKVKVKKDPGSPRAAATASSSGTSTRFQCPRCPKNFSRIENLTRHQANHDEVGKFGCPVCKKRFTRSDLLNRHRRIHGNAEAPYPAQSQPNEPPVQSQNPLQDYGSIPPEITPQQLKPQSNVNYTEQMPLPQTPARFHGLLGQNPYQPILPQQDGLGISDQLNLMDNPTQTQGLSNLADAALTPGMSNVQYDGLQAQQANTTNPALWNGFMLGDTALSNYGGSYDADISWTLQGFNPESSPGNMLDYENIMNPRHDFVENTYQTQPPQLEQPAQINVADPEDQTDQTDQTELDEAESKDWPDKPADNVGTSWTASRILPLRLLSSSWHPAVQEEARLNCRSPAMLGSRRSAPLGNTPAESEWLSWIEMEKRKRVGLSVYIYDSQYPALFNNQGYIAKAETTNCSFPCADEFWEARTADDWKMLVGPNADEPPTVFYLHGLNCCLLRKWVKPPPQCPQLSEFGKVFLMYALHAHIFEWRQSTIMYNPTGLKGVLSNMSYAIGKSLLERRRWLLDTLDTWSECYQTPQTTPAAVILLQLAYISLDVSLSDLHLMAGRSSSPHDQLFSQENLTQWANSDGANSTMTHVYTLLSICHQCIASGIAAQNSFEITVGLFTGGLVCWAYGQFRNNAPREEYLGQVNKASRALSDMNSWMMCTNFGKILSEGFKVAKNTG</sequence>
<dbReference type="OMA" id="HIFEWRQ"/>
<keyword evidence="2" id="KW-0479">Metal-binding</keyword>
<comment type="subcellular location">
    <subcellularLocation>
        <location evidence="1">Nucleus</location>
    </subcellularLocation>
</comment>
<keyword evidence="5" id="KW-0862">Zinc</keyword>
<dbReference type="GO" id="GO:0005634">
    <property type="term" value="C:nucleus"/>
    <property type="evidence" value="ECO:0007669"/>
    <property type="project" value="UniProtKB-SubCell"/>
</dbReference>
<evidence type="ECO:0000256" key="7">
    <source>
        <dbReference type="PROSITE-ProRule" id="PRU00042"/>
    </source>
</evidence>
<evidence type="ECO:0000256" key="3">
    <source>
        <dbReference type="ARBA" id="ARBA00022737"/>
    </source>
</evidence>
<feature type="domain" description="C2H2-type" evidence="9">
    <location>
        <begin position="91"/>
        <end position="118"/>
    </location>
</feature>
<keyword evidence="6" id="KW-0539">Nucleus</keyword>
<evidence type="ECO:0000259" key="9">
    <source>
        <dbReference type="PROSITE" id="PS50157"/>
    </source>
</evidence>
<dbReference type="InterPro" id="IPR007219">
    <property type="entry name" value="XnlR_reg_dom"/>
</dbReference>
<dbReference type="InterPro" id="IPR051059">
    <property type="entry name" value="VerF-like"/>
</dbReference>
<evidence type="ECO:0000313" key="10">
    <source>
        <dbReference type="EMBL" id="RFU31523.1"/>
    </source>
</evidence>
<dbReference type="STRING" id="5539.A0A3E2HEE2"/>
<feature type="non-terminal residue" evidence="10">
    <location>
        <position position="1"/>
    </location>
</feature>
<dbReference type="SUPFAM" id="SSF57667">
    <property type="entry name" value="beta-beta-alpha zinc fingers"/>
    <property type="match status" value="1"/>
</dbReference>
<feature type="non-terminal residue" evidence="10">
    <location>
        <position position="708"/>
    </location>
</feature>
<protein>
    <recommendedName>
        <fullName evidence="9">C2H2-type domain-containing protein</fullName>
    </recommendedName>
</protein>
<feature type="compositionally biased region" description="Basic and acidic residues" evidence="8">
    <location>
        <begin position="331"/>
        <end position="341"/>
    </location>
</feature>
<feature type="region of interest" description="Disordered" evidence="8">
    <location>
        <begin position="316"/>
        <end position="344"/>
    </location>
</feature>
<proteinExistence type="predicted"/>
<dbReference type="Pfam" id="PF04082">
    <property type="entry name" value="Fungal_trans"/>
    <property type="match status" value="1"/>
</dbReference>
<feature type="region of interest" description="Disordered" evidence="8">
    <location>
        <begin position="117"/>
        <end position="152"/>
    </location>
</feature>